<dbReference type="Pfam" id="PF02698">
    <property type="entry name" value="DUF218"/>
    <property type="match status" value="1"/>
</dbReference>
<keyword evidence="4" id="KW-1185">Reference proteome</keyword>
<dbReference type="InterPro" id="IPR003848">
    <property type="entry name" value="DUF218"/>
</dbReference>
<sequence>MVLLRFRRAIAAVTAVVALGGGVGALQATVAAPASAAPPTTTLFNSAQAKFTAGDVPGGLGDLAALLRVAPNDAQALALQAVWSDFTLDLITRQNALNRLGAVSPAMAGTVGRMFGAIGAGIGTIPNPLPGIIGPQTAIVVLGYGLMPDGSMRDELTSRLGAAWLQAVAAPWSTVIVSGGAPHAGVTEAAAMRNWLVGRGIPASRIVVEDRSGSTVQNALNSAAIARSRGLGNAVLVSSADHVRRAAADFTMAGLPVVGATTQLDGWLPQLIPPLRPSQRGIYLDVTRTAGIPARR</sequence>
<name>A0ABT1H5X0_9NOCA</name>
<reference evidence="3 4" key="1">
    <citation type="submission" date="2022-06" db="EMBL/GenBank/DDBJ databases">
        <title>Genomic Encyclopedia of Archaeal and Bacterial Type Strains, Phase II (KMG-II): from individual species to whole genera.</title>
        <authorList>
            <person name="Goeker M."/>
        </authorList>
    </citation>
    <scope>NUCLEOTIDE SEQUENCE [LARGE SCALE GENOMIC DNA]</scope>
    <source>
        <strain evidence="3 4">DSM 45037</strain>
    </source>
</reference>
<dbReference type="Proteomes" id="UP001205740">
    <property type="component" value="Unassembled WGS sequence"/>
</dbReference>
<feature type="chain" id="PRO_5047096819" evidence="1">
    <location>
        <begin position="37"/>
        <end position="296"/>
    </location>
</feature>
<dbReference type="InterPro" id="IPR014729">
    <property type="entry name" value="Rossmann-like_a/b/a_fold"/>
</dbReference>
<organism evidence="3 4">
    <name type="scientific">Williamsia serinedens</name>
    <dbReference type="NCBI Taxonomy" id="391736"/>
    <lineage>
        <taxon>Bacteria</taxon>
        <taxon>Bacillati</taxon>
        <taxon>Actinomycetota</taxon>
        <taxon>Actinomycetes</taxon>
        <taxon>Mycobacteriales</taxon>
        <taxon>Nocardiaceae</taxon>
        <taxon>Williamsia</taxon>
    </lineage>
</organism>
<comment type="caution">
    <text evidence="3">The sequence shown here is derived from an EMBL/GenBank/DDBJ whole genome shotgun (WGS) entry which is preliminary data.</text>
</comment>
<feature type="signal peptide" evidence="1">
    <location>
        <begin position="1"/>
        <end position="36"/>
    </location>
</feature>
<dbReference type="CDD" id="cd06259">
    <property type="entry name" value="YdcF-like"/>
    <property type="match status" value="1"/>
</dbReference>
<evidence type="ECO:0000313" key="4">
    <source>
        <dbReference type="Proteomes" id="UP001205740"/>
    </source>
</evidence>
<dbReference type="EMBL" id="JAMTCG010000007">
    <property type="protein sequence ID" value="MCP2162635.1"/>
    <property type="molecule type" value="Genomic_DNA"/>
</dbReference>
<dbReference type="Gene3D" id="3.40.50.620">
    <property type="entry name" value="HUPs"/>
    <property type="match status" value="1"/>
</dbReference>
<dbReference type="RefSeq" id="WP_253656195.1">
    <property type="nucleotide sequence ID" value="NZ_BAAAOE010000002.1"/>
</dbReference>
<accession>A0ABT1H5X0</accession>
<evidence type="ECO:0000256" key="1">
    <source>
        <dbReference type="SAM" id="SignalP"/>
    </source>
</evidence>
<proteinExistence type="predicted"/>
<dbReference type="PANTHER" id="PTHR30336:SF4">
    <property type="entry name" value="ENVELOPE BIOGENESIS FACTOR ELYC"/>
    <property type="match status" value="1"/>
</dbReference>
<evidence type="ECO:0000313" key="3">
    <source>
        <dbReference type="EMBL" id="MCP2162635.1"/>
    </source>
</evidence>
<dbReference type="PANTHER" id="PTHR30336">
    <property type="entry name" value="INNER MEMBRANE PROTEIN, PROBABLE PERMEASE"/>
    <property type="match status" value="1"/>
</dbReference>
<keyword evidence="1" id="KW-0732">Signal</keyword>
<evidence type="ECO:0000259" key="2">
    <source>
        <dbReference type="Pfam" id="PF02698"/>
    </source>
</evidence>
<protein>
    <submittedName>
        <fullName evidence="3">DUF218 domain-containing protein</fullName>
    </submittedName>
</protein>
<feature type="domain" description="DUF218" evidence="2">
    <location>
        <begin position="138"/>
        <end position="269"/>
    </location>
</feature>
<gene>
    <name evidence="3" type="ORF">LX12_003843</name>
</gene>
<dbReference type="InterPro" id="IPR051599">
    <property type="entry name" value="Cell_Envelope_Assoc"/>
</dbReference>